<evidence type="ECO:0000313" key="3">
    <source>
        <dbReference type="EnsemblProtists" id="Phyra87510"/>
    </source>
</evidence>
<reference evidence="3" key="2">
    <citation type="submission" date="2015-06" db="UniProtKB">
        <authorList>
            <consortium name="EnsemblProtists"/>
        </authorList>
    </citation>
    <scope>IDENTIFICATION</scope>
    <source>
        <strain evidence="3">Pr102</strain>
    </source>
</reference>
<evidence type="ECO:0000256" key="1">
    <source>
        <dbReference type="SAM" id="MobiDB-lite"/>
    </source>
</evidence>
<keyword evidence="4" id="KW-1185">Reference proteome</keyword>
<dbReference type="EMBL" id="DS567967">
    <property type="status" value="NOT_ANNOTATED_CDS"/>
    <property type="molecule type" value="Genomic_DNA"/>
</dbReference>
<organism evidence="3 4">
    <name type="scientific">Phytophthora ramorum</name>
    <name type="common">Sudden oak death agent</name>
    <dbReference type="NCBI Taxonomy" id="164328"/>
    <lineage>
        <taxon>Eukaryota</taxon>
        <taxon>Sar</taxon>
        <taxon>Stramenopiles</taxon>
        <taxon>Oomycota</taxon>
        <taxon>Peronosporomycetes</taxon>
        <taxon>Peronosporales</taxon>
        <taxon>Peronosporaceae</taxon>
        <taxon>Phytophthora</taxon>
    </lineage>
</organism>
<dbReference type="Proteomes" id="UP000005238">
    <property type="component" value="Unassembled WGS sequence"/>
</dbReference>
<accession>H3H9I0</accession>
<feature type="region of interest" description="Disordered" evidence="1">
    <location>
        <begin position="220"/>
        <end position="244"/>
    </location>
</feature>
<dbReference type="InParanoid" id="H3H9I0"/>
<dbReference type="GO" id="GO:0003676">
    <property type="term" value="F:nucleic acid binding"/>
    <property type="evidence" value="ECO:0007669"/>
    <property type="project" value="InterPro"/>
</dbReference>
<dbReference type="PANTHER" id="PTHR37984">
    <property type="entry name" value="PROTEIN CBG26694"/>
    <property type="match status" value="1"/>
</dbReference>
<reference evidence="4" key="1">
    <citation type="journal article" date="2006" name="Science">
        <title>Phytophthora genome sequences uncover evolutionary origins and mechanisms of pathogenesis.</title>
        <authorList>
            <person name="Tyler B.M."/>
            <person name="Tripathy S."/>
            <person name="Zhang X."/>
            <person name="Dehal P."/>
            <person name="Jiang R.H."/>
            <person name="Aerts A."/>
            <person name="Arredondo F.D."/>
            <person name="Baxter L."/>
            <person name="Bensasson D."/>
            <person name="Beynon J.L."/>
            <person name="Chapman J."/>
            <person name="Damasceno C.M."/>
            <person name="Dorrance A.E."/>
            <person name="Dou D."/>
            <person name="Dickerman A.W."/>
            <person name="Dubchak I.L."/>
            <person name="Garbelotto M."/>
            <person name="Gijzen M."/>
            <person name="Gordon S.G."/>
            <person name="Govers F."/>
            <person name="Grunwald N.J."/>
            <person name="Huang W."/>
            <person name="Ivors K.L."/>
            <person name="Jones R.W."/>
            <person name="Kamoun S."/>
            <person name="Krampis K."/>
            <person name="Lamour K.H."/>
            <person name="Lee M.K."/>
            <person name="McDonald W.H."/>
            <person name="Medina M."/>
            <person name="Meijer H.J."/>
            <person name="Nordberg E.K."/>
            <person name="Maclean D.J."/>
            <person name="Ospina-Giraldo M.D."/>
            <person name="Morris P.F."/>
            <person name="Phuntumart V."/>
            <person name="Putnam N.H."/>
            <person name="Rash S."/>
            <person name="Rose J.K."/>
            <person name="Sakihama Y."/>
            <person name="Salamov A.A."/>
            <person name="Savidor A."/>
            <person name="Scheuring C.F."/>
            <person name="Smith B.M."/>
            <person name="Sobral B.W."/>
            <person name="Terry A."/>
            <person name="Torto-Alalibo T.A."/>
            <person name="Win J."/>
            <person name="Xu Z."/>
            <person name="Zhang H."/>
            <person name="Grigoriev I.V."/>
            <person name="Rokhsar D.S."/>
            <person name="Boore J.L."/>
        </authorList>
    </citation>
    <scope>NUCLEOTIDE SEQUENCE [LARGE SCALE GENOMIC DNA]</scope>
    <source>
        <strain evidence="4">Pr102</strain>
    </source>
</reference>
<dbReference type="EnsemblProtists" id="Phyra87510">
    <property type="protein sequence ID" value="Phyra87510"/>
    <property type="gene ID" value="Phyra87510"/>
</dbReference>
<dbReference type="GO" id="GO:0015074">
    <property type="term" value="P:DNA integration"/>
    <property type="evidence" value="ECO:0007669"/>
    <property type="project" value="InterPro"/>
</dbReference>
<dbReference type="InterPro" id="IPR036397">
    <property type="entry name" value="RNaseH_sf"/>
</dbReference>
<dbReference type="Pfam" id="PF00665">
    <property type="entry name" value="rve"/>
    <property type="match status" value="1"/>
</dbReference>
<name>H3H9I0_PHYRM</name>
<dbReference type="SUPFAM" id="SSF53098">
    <property type="entry name" value="Ribonuclease H-like"/>
    <property type="match status" value="1"/>
</dbReference>
<dbReference type="OMA" id="QIWHANR"/>
<dbReference type="PROSITE" id="PS50994">
    <property type="entry name" value="INTEGRASE"/>
    <property type="match status" value="1"/>
</dbReference>
<evidence type="ECO:0000313" key="4">
    <source>
        <dbReference type="Proteomes" id="UP000005238"/>
    </source>
</evidence>
<proteinExistence type="predicted"/>
<dbReference type="Gene3D" id="3.30.420.10">
    <property type="entry name" value="Ribonuclease H-like superfamily/Ribonuclease H"/>
    <property type="match status" value="1"/>
</dbReference>
<protein>
    <recommendedName>
        <fullName evidence="2">Integrase catalytic domain-containing protein</fullName>
    </recommendedName>
</protein>
<feature type="compositionally biased region" description="Pro residues" evidence="1">
    <location>
        <begin position="233"/>
        <end position="244"/>
    </location>
</feature>
<dbReference type="InterPro" id="IPR001584">
    <property type="entry name" value="Integrase_cat-core"/>
</dbReference>
<dbReference type="InterPro" id="IPR012337">
    <property type="entry name" value="RNaseH-like_sf"/>
</dbReference>
<dbReference type="PANTHER" id="PTHR37984:SF12">
    <property type="entry name" value="RIBONUCLEASE H"/>
    <property type="match status" value="1"/>
</dbReference>
<dbReference type="AlphaFoldDB" id="H3H9I0"/>
<feature type="domain" description="Integrase catalytic" evidence="2">
    <location>
        <begin position="10"/>
        <end position="175"/>
    </location>
</feature>
<dbReference type="InterPro" id="IPR050951">
    <property type="entry name" value="Retrovirus_Pol_polyprotein"/>
</dbReference>
<evidence type="ECO:0000259" key="2">
    <source>
        <dbReference type="PROSITE" id="PS50994"/>
    </source>
</evidence>
<sequence>GGLVIQRNWTVDRPVAKRNECLHLDYLYLGESYGDTKYVLVLKDELTHFCELVPADVADSQTAVAAILDWNKRFGAPPTWMSDNGSHFKSEVVGLLAERLGASHQFAPVYTPWINGTVERVNRDILQVLRVMLLESRLDTRNWVYLLPIIQANLNHTPVYSLGNCAPVELFTGLPAVSALDIVATPTERVLRNLPMEKAALREAVEELRRSLHGLHRVVRDRREQQRHQGPPALVPHPPFTHWG</sequence>
<dbReference type="HOGENOM" id="CLU_1140506_0_0_1"/>